<evidence type="ECO:0000313" key="2">
    <source>
        <dbReference type="Proteomes" id="UP000178606"/>
    </source>
</evidence>
<evidence type="ECO:0008006" key="3">
    <source>
        <dbReference type="Google" id="ProtNLM"/>
    </source>
</evidence>
<organism evidence="1 2">
    <name type="scientific">Handelsmanbacteria sp. (strain RIFCSPLOWO2_12_FULL_64_10)</name>
    <dbReference type="NCBI Taxonomy" id="1817868"/>
    <lineage>
        <taxon>Bacteria</taxon>
        <taxon>Candidatus Handelsmaniibacteriota</taxon>
    </lineage>
</organism>
<dbReference type="EMBL" id="MFKF01000268">
    <property type="protein sequence ID" value="OGG47203.1"/>
    <property type="molecule type" value="Genomic_DNA"/>
</dbReference>
<accession>A0A1F6CDF4</accession>
<evidence type="ECO:0000313" key="1">
    <source>
        <dbReference type="EMBL" id="OGG47203.1"/>
    </source>
</evidence>
<dbReference type="Proteomes" id="UP000178606">
    <property type="component" value="Unassembled WGS sequence"/>
</dbReference>
<protein>
    <recommendedName>
        <fullName evidence="3">Rho termination factor N-terminal domain-containing protein</fullName>
    </recommendedName>
</protein>
<name>A0A1F6CDF4_HANXR</name>
<reference evidence="1 2" key="1">
    <citation type="journal article" date="2016" name="Nat. Commun.">
        <title>Thousands of microbial genomes shed light on interconnected biogeochemical processes in an aquifer system.</title>
        <authorList>
            <person name="Anantharaman K."/>
            <person name="Brown C.T."/>
            <person name="Hug L.A."/>
            <person name="Sharon I."/>
            <person name="Castelle C.J."/>
            <person name="Probst A.J."/>
            <person name="Thomas B.C."/>
            <person name="Singh A."/>
            <person name="Wilkins M.J."/>
            <person name="Karaoz U."/>
            <person name="Brodie E.L."/>
            <person name="Williams K.H."/>
            <person name="Hubbard S.S."/>
            <person name="Banfield J.F."/>
        </authorList>
    </citation>
    <scope>NUCLEOTIDE SEQUENCE [LARGE SCALE GENOMIC DNA]</scope>
    <source>
        <strain evidence="2">RIFCSPLOWO2_12_FULL_64_10</strain>
    </source>
</reference>
<dbReference type="AlphaFoldDB" id="A0A1F6CDF4"/>
<proteinExistence type="predicted"/>
<gene>
    <name evidence="1" type="ORF">A3F84_14635</name>
</gene>
<sequence>MAHTYEELRKMSVTQLREIAKDIEHEALQGHSGMHKEHLLPALCKALGIDARAHHVAVVANKREIKGQIHKLKTEREAALQAHDHKQLKMVRRKIHRLKRELRKAMV</sequence>
<comment type="caution">
    <text evidence="1">The sequence shown here is derived from an EMBL/GenBank/DDBJ whole genome shotgun (WGS) entry which is preliminary data.</text>
</comment>